<evidence type="ECO:0000313" key="2">
    <source>
        <dbReference type="EMBL" id="PIL23565.1"/>
    </source>
</evidence>
<feature type="compositionally biased region" description="Basic and acidic residues" evidence="1">
    <location>
        <begin position="487"/>
        <end position="506"/>
    </location>
</feature>
<name>A0A2G8RPW8_9APHY</name>
<comment type="caution">
    <text evidence="2">The sequence shown here is derived from an EMBL/GenBank/DDBJ whole genome shotgun (WGS) entry which is preliminary data.</text>
</comment>
<dbReference type="AlphaFoldDB" id="A0A2G8RPW8"/>
<accession>A0A2G8RPW8</accession>
<feature type="compositionally biased region" description="Basic and acidic residues" evidence="1">
    <location>
        <begin position="117"/>
        <end position="128"/>
    </location>
</feature>
<protein>
    <submittedName>
        <fullName evidence="2">Uncharacterized protein</fullName>
    </submittedName>
</protein>
<dbReference type="Proteomes" id="UP000230002">
    <property type="component" value="Unassembled WGS sequence"/>
</dbReference>
<sequence>MHISAASLQHPALITAYPSYLAHPPRATPIRNSSHHPHIHPIPHAAMNASRRSRTSSKTLLRPSQIARRRSSRLPRPFTEYIRNGARAVSEALNAITTVFAPPRSSSRDMAVDVRFTREQTPEGDFHEPASPVTEDTGAPDDTAGDGNNAGADNQLGAQPQAPATPVVDITLLGVPIARRAIRRRNGIVVQPTLPWQEPIAISAPRSLQDSGFQVAAPRRRAALQREGAFHEDLMPIDAPERQNVSGRDPSTFNEDLGWDAQWGPIPRLADVSGNDDVSPTAYEVLAFLNDRFRLNRRAYNAALDVLFPPEGRDPRDPTIVRKQPTFQRVAPTALWRKDSDWEGGVVPVDREWGAPQADDAADPESEPFDPAEFAYSYADDEMAELTDEELRAIREHISACLASRQTRISVSASAQLSPASLSSPLLTSLPGPSSITPSRPPAPRKAARGRKGAQGTRSAASASSAPSATTRTRTSTRLGAASREQAFARRADRRNVARARLEDTILKNVKKRKLARKAPSTSSRSRSPSTSRSSPRSRPQTRASSARSAPPSPSPSTSTSASGSPSRQLRSSKRLRGDEEGEADSSASPEHERVAGSPRSKRARRS</sequence>
<evidence type="ECO:0000256" key="1">
    <source>
        <dbReference type="SAM" id="MobiDB-lite"/>
    </source>
</evidence>
<feature type="compositionally biased region" description="Low complexity" evidence="1">
    <location>
        <begin position="519"/>
        <end position="568"/>
    </location>
</feature>
<keyword evidence="3" id="KW-1185">Reference proteome</keyword>
<organism evidence="2 3">
    <name type="scientific">Ganoderma sinense ZZ0214-1</name>
    <dbReference type="NCBI Taxonomy" id="1077348"/>
    <lineage>
        <taxon>Eukaryota</taxon>
        <taxon>Fungi</taxon>
        <taxon>Dikarya</taxon>
        <taxon>Basidiomycota</taxon>
        <taxon>Agaricomycotina</taxon>
        <taxon>Agaricomycetes</taxon>
        <taxon>Polyporales</taxon>
        <taxon>Polyporaceae</taxon>
        <taxon>Ganoderma</taxon>
    </lineage>
</organism>
<feature type="region of interest" description="Disordered" evidence="1">
    <location>
        <begin position="46"/>
        <end position="70"/>
    </location>
</feature>
<gene>
    <name evidence="2" type="ORF">GSI_14878</name>
</gene>
<dbReference type="OrthoDB" id="2758651at2759"/>
<dbReference type="EMBL" id="AYKW01000068">
    <property type="protein sequence ID" value="PIL23565.1"/>
    <property type="molecule type" value="Genomic_DNA"/>
</dbReference>
<feature type="compositionally biased region" description="Low complexity" evidence="1">
    <location>
        <begin position="134"/>
        <end position="158"/>
    </location>
</feature>
<feature type="region of interest" description="Disordered" evidence="1">
    <location>
        <begin position="420"/>
        <end position="607"/>
    </location>
</feature>
<reference evidence="2 3" key="1">
    <citation type="journal article" date="2015" name="Sci. Rep.">
        <title>Chromosome-level genome map provides insights into diverse defense mechanisms in the medicinal fungus Ganoderma sinense.</title>
        <authorList>
            <person name="Zhu Y."/>
            <person name="Xu J."/>
            <person name="Sun C."/>
            <person name="Zhou S."/>
            <person name="Xu H."/>
            <person name="Nelson D.R."/>
            <person name="Qian J."/>
            <person name="Song J."/>
            <person name="Luo H."/>
            <person name="Xiang L."/>
            <person name="Li Y."/>
            <person name="Xu Z."/>
            <person name="Ji A."/>
            <person name="Wang L."/>
            <person name="Lu S."/>
            <person name="Hayward A."/>
            <person name="Sun W."/>
            <person name="Li X."/>
            <person name="Schwartz D.C."/>
            <person name="Wang Y."/>
            <person name="Chen S."/>
        </authorList>
    </citation>
    <scope>NUCLEOTIDE SEQUENCE [LARGE SCALE GENOMIC DNA]</scope>
    <source>
        <strain evidence="2 3">ZZ0214-1</strain>
    </source>
</reference>
<feature type="region of interest" description="Disordered" evidence="1">
    <location>
        <begin position="117"/>
        <end position="163"/>
    </location>
</feature>
<evidence type="ECO:0000313" key="3">
    <source>
        <dbReference type="Proteomes" id="UP000230002"/>
    </source>
</evidence>
<proteinExistence type="predicted"/>
<feature type="compositionally biased region" description="Low complexity" evidence="1">
    <location>
        <begin position="457"/>
        <end position="484"/>
    </location>
</feature>
<feature type="compositionally biased region" description="Low complexity" evidence="1">
    <location>
        <begin position="420"/>
        <end position="438"/>
    </location>
</feature>